<keyword evidence="4" id="KW-0732">Signal</keyword>
<dbReference type="InterPro" id="IPR033121">
    <property type="entry name" value="PEPTIDASE_A1"/>
</dbReference>
<comment type="similarity">
    <text evidence="1 3">Belongs to the peptidase A1 family.</text>
</comment>
<dbReference type="PROSITE" id="PS00141">
    <property type="entry name" value="ASP_PROTEASE"/>
    <property type="match status" value="1"/>
</dbReference>
<dbReference type="PANTHER" id="PTHR47966">
    <property type="entry name" value="BETA-SITE APP-CLEAVING ENZYME, ISOFORM A-RELATED"/>
    <property type="match status" value="1"/>
</dbReference>
<dbReference type="PRINTS" id="PR00792">
    <property type="entry name" value="PEPSIN"/>
</dbReference>
<keyword evidence="7" id="KW-1185">Reference proteome</keyword>
<dbReference type="InterPro" id="IPR001969">
    <property type="entry name" value="Aspartic_peptidase_AS"/>
</dbReference>
<accession>A0AAD5SVJ9</accession>
<dbReference type="Proteomes" id="UP001211907">
    <property type="component" value="Unassembled WGS sequence"/>
</dbReference>
<evidence type="ECO:0000256" key="4">
    <source>
        <dbReference type="SAM" id="SignalP"/>
    </source>
</evidence>
<reference evidence="6" key="1">
    <citation type="submission" date="2020-05" db="EMBL/GenBank/DDBJ databases">
        <title>Phylogenomic resolution of chytrid fungi.</title>
        <authorList>
            <person name="Stajich J.E."/>
            <person name="Amses K."/>
            <person name="Simmons R."/>
            <person name="Seto K."/>
            <person name="Myers J."/>
            <person name="Bonds A."/>
            <person name="Quandt C.A."/>
            <person name="Barry K."/>
            <person name="Liu P."/>
            <person name="Grigoriev I."/>
            <person name="Longcore J.E."/>
            <person name="James T.Y."/>
        </authorList>
    </citation>
    <scope>NUCLEOTIDE SEQUENCE</scope>
    <source>
        <strain evidence="6">JEL0513</strain>
    </source>
</reference>
<feature type="signal peptide" evidence="4">
    <location>
        <begin position="1"/>
        <end position="19"/>
    </location>
</feature>
<evidence type="ECO:0000256" key="1">
    <source>
        <dbReference type="ARBA" id="ARBA00007447"/>
    </source>
</evidence>
<name>A0AAD5SVJ9_9FUNG</name>
<protein>
    <recommendedName>
        <fullName evidence="5">Peptidase A1 domain-containing protein</fullName>
    </recommendedName>
</protein>
<keyword evidence="2 3" id="KW-0064">Aspartyl protease</keyword>
<dbReference type="CDD" id="cd05471">
    <property type="entry name" value="pepsin_like"/>
    <property type="match status" value="1"/>
</dbReference>
<dbReference type="Pfam" id="PF00026">
    <property type="entry name" value="Asp"/>
    <property type="match status" value="1"/>
</dbReference>
<organism evidence="6 7">
    <name type="scientific">Physocladia obscura</name>
    <dbReference type="NCBI Taxonomy" id="109957"/>
    <lineage>
        <taxon>Eukaryota</taxon>
        <taxon>Fungi</taxon>
        <taxon>Fungi incertae sedis</taxon>
        <taxon>Chytridiomycota</taxon>
        <taxon>Chytridiomycota incertae sedis</taxon>
        <taxon>Chytridiomycetes</taxon>
        <taxon>Chytridiales</taxon>
        <taxon>Chytriomycetaceae</taxon>
        <taxon>Physocladia</taxon>
    </lineage>
</organism>
<evidence type="ECO:0000259" key="5">
    <source>
        <dbReference type="PROSITE" id="PS51767"/>
    </source>
</evidence>
<dbReference type="GO" id="GO:0006508">
    <property type="term" value="P:proteolysis"/>
    <property type="evidence" value="ECO:0007669"/>
    <property type="project" value="UniProtKB-KW"/>
</dbReference>
<sequence length="1362" mass="146217">MIVQIIIFVACLGVRVTNASLLLSGSTLVNSLLKSEAAIHVPMQRKQTAKNNRVPVSSSRIQKLSGKWARNAGFDSANLTNVGDLLYTVEVTIGSGQKVILDLDTGSSDIWARGLDCTSSDGSCGSAGQNSIDTTDPALTSTSLTFSDVYGSGSLSGTVYIGPVNLAGATSHVGIGVSTAETGFSDVDGLLGLAFDSLNSIADGNWWDNLGYTGEQNRFGFYLSVEHDGDSGVFTIGGVDKTKFTGDITWVPLVQETWWAFEFYGQYNVNGIGGALLGEVIADTGTSLIYLDYASVPKIKNAALRINNALGATYQYSVGFSFIDCAQAGIAPNVTLTFGGTDFPIPSSNYIIQYDDTTCVTAFVPGNCDPCILGDVFLQEYYSIYDKDQNRVGFATAVHPGGFGTSGPSNGNGSPSNITGSLGDPNFLKYGGGPVLGHAKIQPIYYGNVRFGAELEKFYNSLVASSYYDLLLEYSTPNTTIKRGTVLSPYIATDLSSFSLTSVNLMDDVATYIFNLSQSGAIKPDANTYYPVHFAPGYALVDQYGRDVCTAYCSFHGAVNVSTVRNIETDIVYYSIIVDQSGCICAPNTELTDFQVLTYISSGELALTVTDPYGQSGWFSSDFGGIQGPCNGGFAGLLDGFGLPGVVDGLDVMTIYSNKLRGCFAGNDLTQHAFFYNYGQRSVELVETDVFQKFDYTVALYDSVYTVYAVLRADFSTTRVGLQISEDDFVTVSDQTMDFITNFGPKNEFQLYALTWHYGYTYNTVPYADLLPQHYFNVYAENSGGRTYDLNNPYFIINHGNSSSPIFEITSQRYGYIDDANDLRFVGVARTLPFDSTVDFNPGTLKLNVSFDDWKTSQAFDCKLLSADSWRFNVSFGGYTDPKLPETVSAKLDYYSSVGFFELAVISDSVLKPKVSVDIPEFNQNQALDGYYRILAGVSSFVTTNFNSRKSLIDGVPATIWYDLYTEINTTSLSVGVEHSLEISQQIEGFNEYISASINFTVTNAVTSTVNDFAAGNGSTCAGVLVGDFIYLSYGSTISKYEVSGNGSILKTIPSNLPQNIIKLDKNGNNSVYALDAAFNFARWNSEILDTTFGFNVLNSVSFTLFGDRVVILNGSALIISDLSGAVKQSVALPVNYIGVDLVKVNGSSIVAVAAYNISNSTDNILLQINTETLTQVSSIPFYSYYETVSLGLAEPYAIVGTASSVLILDFTTGIEVGHWGDVVYDFSAIIPHNTTFYTVATFANRIYDIKLNTVPRILPTGTSTTLTATGINSVYGSGSTTVSAGTATISTTGSSTEGAAGSGSATTTGIYSSLESFGVTSTQNSHSYTGSQATGILISSQSSHKAPLGLIGIFGAIFLFE</sequence>
<dbReference type="InterPro" id="IPR001461">
    <property type="entry name" value="Aspartic_peptidase_A1"/>
</dbReference>
<dbReference type="Gene3D" id="2.40.70.10">
    <property type="entry name" value="Acid Proteases"/>
    <property type="match status" value="2"/>
</dbReference>
<dbReference type="PANTHER" id="PTHR47966:SF51">
    <property type="entry name" value="BETA-SITE APP-CLEAVING ENZYME, ISOFORM A-RELATED"/>
    <property type="match status" value="1"/>
</dbReference>
<dbReference type="PROSITE" id="PS51767">
    <property type="entry name" value="PEPTIDASE_A1"/>
    <property type="match status" value="1"/>
</dbReference>
<comment type="caution">
    <text evidence="6">The sequence shown here is derived from an EMBL/GenBank/DDBJ whole genome shotgun (WGS) entry which is preliminary data.</text>
</comment>
<dbReference type="EMBL" id="JADGJH010002039">
    <property type="protein sequence ID" value="KAJ3104761.1"/>
    <property type="molecule type" value="Genomic_DNA"/>
</dbReference>
<keyword evidence="3" id="KW-0645">Protease</keyword>
<feature type="chain" id="PRO_5042262739" description="Peptidase A1 domain-containing protein" evidence="4">
    <location>
        <begin position="20"/>
        <end position="1362"/>
    </location>
</feature>
<dbReference type="GO" id="GO:0004190">
    <property type="term" value="F:aspartic-type endopeptidase activity"/>
    <property type="evidence" value="ECO:0007669"/>
    <property type="project" value="UniProtKB-KW"/>
</dbReference>
<evidence type="ECO:0000256" key="3">
    <source>
        <dbReference type="RuleBase" id="RU000454"/>
    </source>
</evidence>
<keyword evidence="3" id="KW-0378">Hydrolase</keyword>
<evidence type="ECO:0000313" key="7">
    <source>
        <dbReference type="Proteomes" id="UP001211907"/>
    </source>
</evidence>
<evidence type="ECO:0000256" key="2">
    <source>
        <dbReference type="ARBA" id="ARBA00022750"/>
    </source>
</evidence>
<dbReference type="InterPro" id="IPR034164">
    <property type="entry name" value="Pepsin-like_dom"/>
</dbReference>
<gene>
    <name evidence="6" type="ORF">HK100_004004</name>
</gene>
<dbReference type="SUPFAM" id="SSF50630">
    <property type="entry name" value="Acid proteases"/>
    <property type="match status" value="1"/>
</dbReference>
<evidence type="ECO:0000313" key="6">
    <source>
        <dbReference type="EMBL" id="KAJ3104761.1"/>
    </source>
</evidence>
<proteinExistence type="inferred from homology"/>
<dbReference type="InterPro" id="IPR021109">
    <property type="entry name" value="Peptidase_aspartic_dom_sf"/>
</dbReference>
<feature type="domain" description="Peptidase A1" evidence="5">
    <location>
        <begin position="87"/>
        <end position="395"/>
    </location>
</feature>